<name>A0ABT4W9Q0_9FLAO</name>
<proteinExistence type="predicted"/>
<keyword evidence="2" id="KW-1185">Reference proteome</keyword>
<sequence>MKIIEKIDDQYFVKICPRISAQITLAKVRSKVSNTVQSVDISTEIHNNVITVQLHDFEPKQDIIYELYLMNESDFNTVWFGQIMYTTQNVQNYQFGK</sequence>
<reference evidence="1 2" key="1">
    <citation type="journal article" date="2023" name="Chemosphere">
        <title>Whole genome analysis of Flavobacterium aziz-sancarii sp. nov., isolated from Ardley Island (Antarctica), revealed a rich resistome and bioremediation potential.</title>
        <authorList>
            <person name="Otur C."/>
            <person name="Okay S."/>
            <person name="Kurt-Kizildogan A."/>
        </authorList>
    </citation>
    <scope>NUCLEOTIDE SEQUENCE [LARGE SCALE GENOMIC DNA]</scope>
    <source>
        <strain evidence="1 2">AC</strain>
    </source>
</reference>
<gene>
    <name evidence="1" type="ORF">NJT12_04985</name>
</gene>
<comment type="caution">
    <text evidence="1">The sequence shown here is derived from an EMBL/GenBank/DDBJ whole genome shotgun (WGS) entry which is preliminary data.</text>
</comment>
<dbReference type="RefSeq" id="WP_271334806.1">
    <property type="nucleotide sequence ID" value="NZ_JAMZNK010000005.1"/>
</dbReference>
<dbReference type="Proteomes" id="UP001212170">
    <property type="component" value="Unassembled WGS sequence"/>
</dbReference>
<dbReference type="EMBL" id="JAMZNK010000005">
    <property type="protein sequence ID" value="MDA6068972.1"/>
    <property type="molecule type" value="Genomic_DNA"/>
</dbReference>
<organism evidence="1 2">
    <name type="scientific">Flavobacterium azizsancarii</name>
    <dbReference type="NCBI Taxonomy" id="2961580"/>
    <lineage>
        <taxon>Bacteria</taxon>
        <taxon>Pseudomonadati</taxon>
        <taxon>Bacteroidota</taxon>
        <taxon>Flavobacteriia</taxon>
        <taxon>Flavobacteriales</taxon>
        <taxon>Flavobacteriaceae</taxon>
        <taxon>Flavobacterium</taxon>
    </lineage>
</organism>
<evidence type="ECO:0000313" key="1">
    <source>
        <dbReference type="EMBL" id="MDA6068972.1"/>
    </source>
</evidence>
<protein>
    <submittedName>
        <fullName evidence="1">Uncharacterized protein</fullName>
    </submittedName>
</protein>
<accession>A0ABT4W9Q0</accession>
<evidence type="ECO:0000313" key="2">
    <source>
        <dbReference type="Proteomes" id="UP001212170"/>
    </source>
</evidence>